<dbReference type="EMBL" id="JH930471">
    <property type="protein sequence ID" value="EKM56721.1"/>
    <property type="molecule type" value="Genomic_DNA"/>
</dbReference>
<name>K5V2G7_PHACS</name>
<organism evidence="1 2">
    <name type="scientific">Phanerochaete carnosa (strain HHB-10118-sp)</name>
    <name type="common">White-rot fungus</name>
    <name type="synonym">Peniophora carnosa</name>
    <dbReference type="NCBI Taxonomy" id="650164"/>
    <lineage>
        <taxon>Eukaryota</taxon>
        <taxon>Fungi</taxon>
        <taxon>Dikarya</taxon>
        <taxon>Basidiomycota</taxon>
        <taxon>Agaricomycotina</taxon>
        <taxon>Agaricomycetes</taxon>
        <taxon>Polyporales</taxon>
        <taxon>Phanerochaetaceae</taxon>
        <taxon>Phanerochaete</taxon>
    </lineage>
</organism>
<dbReference type="KEGG" id="pco:PHACADRAFT_254007"/>
<reference evidence="1 2" key="1">
    <citation type="journal article" date="2012" name="BMC Genomics">
        <title>Comparative genomics of the white-rot fungi, Phanerochaete carnosa and P. chrysosporium, to elucidate the genetic basis of the distinct wood types they colonize.</title>
        <authorList>
            <person name="Suzuki H."/>
            <person name="MacDonald J."/>
            <person name="Syed K."/>
            <person name="Salamov A."/>
            <person name="Hori C."/>
            <person name="Aerts A."/>
            <person name="Henrissat B."/>
            <person name="Wiebenga A."/>
            <person name="vanKuyk P.A."/>
            <person name="Barry K."/>
            <person name="Lindquist E."/>
            <person name="LaButti K."/>
            <person name="Lapidus A."/>
            <person name="Lucas S."/>
            <person name="Coutinho P."/>
            <person name="Gong Y."/>
            <person name="Samejima M."/>
            <person name="Mahadevan R."/>
            <person name="Abou-Zaid M."/>
            <person name="de Vries R.P."/>
            <person name="Igarashi K."/>
            <person name="Yadav J.S."/>
            <person name="Grigoriev I.V."/>
            <person name="Master E.R."/>
        </authorList>
    </citation>
    <scope>NUCLEOTIDE SEQUENCE [LARGE SCALE GENOMIC DNA]</scope>
    <source>
        <strain evidence="1 2">HHB-10118-sp</strain>
    </source>
</reference>
<evidence type="ECO:0000313" key="1">
    <source>
        <dbReference type="EMBL" id="EKM56721.1"/>
    </source>
</evidence>
<evidence type="ECO:0008006" key="3">
    <source>
        <dbReference type="Google" id="ProtNLM"/>
    </source>
</evidence>
<proteinExistence type="predicted"/>
<evidence type="ECO:0000313" key="2">
    <source>
        <dbReference type="Proteomes" id="UP000008370"/>
    </source>
</evidence>
<gene>
    <name evidence="1" type="ORF">PHACADRAFT_254007</name>
</gene>
<accession>K5V2G7</accession>
<dbReference type="Proteomes" id="UP000008370">
    <property type="component" value="Unassembled WGS sequence"/>
</dbReference>
<dbReference type="InParanoid" id="K5V2G7"/>
<dbReference type="AlphaFoldDB" id="K5V2G7"/>
<dbReference type="GeneID" id="18915940"/>
<keyword evidence="2" id="KW-1185">Reference proteome</keyword>
<sequence>MLQLPPELLSEVLTYVLDIHNRPADVLCVHSRLHILGSHVIYSRLHFSSVQQLLRFSQGCKPLPCVPQSIRVALPGGRIDLDVFRYLRHALLRCAQNAHSSAQHLPRLPLELQLLFLRLNSHSSNPNLGDIYDALVLAK</sequence>
<protein>
    <recommendedName>
        <fullName evidence="3">F-box domain-containing protein</fullName>
    </recommendedName>
</protein>
<dbReference type="HOGENOM" id="CLU_1845801_0_0_1"/>
<dbReference type="RefSeq" id="XP_007394557.1">
    <property type="nucleotide sequence ID" value="XM_007394495.1"/>
</dbReference>
<dbReference type="OrthoDB" id="2587912at2759"/>